<dbReference type="AlphaFoldDB" id="A0A6A6K1Z5"/>
<dbReference type="InterPro" id="IPR008713">
    <property type="entry name" value="Phage_lambda_NinG"/>
</dbReference>
<dbReference type="InterPro" id="IPR008711">
    <property type="entry name" value="Recombinase_NinB"/>
</dbReference>
<proteinExistence type="predicted"/>
<dbReference type="Pfam" id="PF05772">
    <property type="entry name" value="NinB"/>
    <property type="match status" value="1"/>
</dbReference>
<keyword evidence="2" id="KW-1185">Reference proteome</keyword>
<reference evidence="1 2" key="1">
    <citation type="journal article" date="2020" name="Mol. Plant">
        <title>The Chromosome-Based Rubber Tree Genome Provides New Insights into Spurge Genome Evolution and Rubber Biosynthesis.</title>
        <authorList>
            <person name="Liu J."/>
            <person name="Shi C."/>
            <person name="Shi C.C."/>
            <person name="Li W."/>
            <person name="Zhang Q.J."/>
            <person name="Zhang Y."/>
            <person name="Li K."/>
            <person name="Lu H.F."/>
            <person name="Shi C."/>
            <person name="Zhu S.T."/>
            <person name="Xiao Z.Y."/>
            <person name="Nan H."/>
            <person name="Yue Y."/>
            <person name="Zhu X.G."/>
            <person name="Wu Y."/>
            <person name="Hong X.N."/>
            <person name="Fan G.Y."/>
            <person name="Tong Y."/>
            <person name="Zhang D."/>
            <person name="Mao C.L."/>
            <person name="Liu Y.L."/>
            <person name="Hao S.J."/>
            <person name="Liu W.Q."/>
            <person name="Lv M.Q."/>
            <person name="Zhang H.B."/>
            <person name="Liu Y."/>
            <person name="Hu-Tang G.R."/>
            <person name="Wang J.P."/>
            <person name="Wang J.H."/>
            <person name="Sun Y.H."/>
            <person name="Ni S.B."/>
            <person name="Chen W.B."/>
            <person name="Zhang X.C."/>
            <person name="Jiao Y.N."/>
            <person name="Eichler E.E."/>
            <person name="Li G.H."/>
            <person name="Liu X."/>
            <person name="Gao L.Z."/>
        </authorList>
    </citation>
    <scope>NUCLEOTIDE SEQUENCE [LARGE SCALE GENOMIC DNA]</scope>
    <source>
        <strain evidence="2">cv. GT1</strain>
        <tissue evidence="1">Leaf</tissue>
    </source>
</reference>
<dbReference type="Proteomes" id="UP000467840">
    <property type="component" value="Unassembled WGS sequence"/>
</dbReference>
<dbReference type="SUPFAM" id="SSF103370">
    <property type="entry name" value="NinB"/>
    <property type="match status" value="1"/>
</dbReference>
<organism evidence="1 2">
    <name type="scientific">Hevea brasiliensis</name>
    <name type="common">Para rubber tree</name>
    <name type="synonym">Siphonia brasiliensis</name>
    <dbReference type="NCBI Taxonomy" id="3981"/>
    <lineage>
        <taxon>Eukaryota</taxon>
        <taxon>Viridiplantae</taxon>
        <taxon>Streptophyta</taxon>
        <taxon>Embryophyta</taxon>
        <taxon>Tracheophyta</taxon>
        <taxon>Spermatophyta</taxon>
        <taxon>Magnoliopsida</taxon>
        <taxon>eudicotyledons</taxon>
        <taxon>Gunneridae</taxon>
        <taxon>Pentapetalae</taxon>
        <taxon>rosids</taxon>
        <taxon>fabids</taxon>
        <taxon>Malpighiales</taxon>
        <taxon>Euphorbiaceae</taxon>
        <taxon>Crotonoideae</taxon>
        <taxon>Micrandreae</taxon>
        <taxon>Hevea</taxon>
    </lineage>
</organism>
<protein>
    <submittedName>
        <fullName evidence="1">Uncharacterized protein</fullName>
    </submittedName>
</protein>
<dbReference type="EMBL" id="JAAGAX010000191">
    <property type="protein sequence ID" value="KAF2282475.1"/>
    <property type="molecule type" value="Genomic_DNA"/>
</dbReference>
<comment type="caution">
    <text evidence="1">The sequence shown here is derived from an EMBL/GenBank/DDBJ whole genome shotgun (WGS) entry which is preliminary data.</text>
</comment>
<sequence length="272" mass="30446">MIVEIKSRERSLDQNAKLHAMFGDIAASKLLFAGKERSAEEWKVILISGHSIATGGQGEVIAGIEVLRGGTLSNSKRKCKQCGVYFPASEMVKVPAGVFCCIDHATDWAILSRQKAQDKIKRQKACEAKANKKVSRERDLERLKSVQNILFSIRRQTAFNAFIRERDKGNPCISCGKPDNGKHQRHASHYRSVGACSSLRYDERNVNASCSVCNKPLRKRSQLPDMAGAAIGIQVVEWIESQPKSFKWTRGQLEIIEAVYKEKTKQLKKSRA</sequence>
<dbReference type="Pfam" id="PF05766">
    <property type="entry name" value="NinG"/>
    <property type="match status" value="1"/>
</dbReference>
<dbReference type="InterPro" id="IPR036619">
    <property type="entry name" value="NinB_sf"/>
</dbReference>
<accession>A0A6A6K1Z5</accession>
<evidence type="ECO:0000313" key="1">
    <source>
        <dbReference type="EMBL" id="KAF2282475.1"/>
    </source>
</evidence>
<evidence type="ECO:0000313" key="2">
    <source>
        <dbReference type="Proteomes" id="UP000467840"/>
    </source>
</evidence>
<gene>
    <name evidence="1" type="ORF">GH714_044081</name>
</gene>
<dbReference type="Gene3D" id="1.10.3790.10">
    <property type="entry name" value="NinB"/>
    <property type="match status" value="1"/>
</dbReference>
<name>A0A6A6K1Z5_HEVBR</name>